<sequence length="473" mass="50806">MKTRNFANLGGNSAGALNAGTIGIQKDKIVHLDPLTEILYDPVENIRNGKVVDDSLEGLVELRQTIDEEQLQPIRVYPLPPNKLDPAKPAMKYGIGFGHRRTLACRLTSEDSPLITGKARKVAAVIDVDWLKKGKSYRLRCQIRENTQRLDLNPVELGQALRDYQRELSEEEKRHVSQAELMEAYRLKEKTVYNLLKAAEFHDVAKEVCHRRLLKDLDVLVTFDQICKANEQLGKAIYESMKADDAPRHRSLIRLAKTMAEDPSYVFDPKTWAWPASVEQTGVKPMPVAQMPAPANAGQLPSSELPPAGAQQPIGGANGGNDTGAGQGHNSQELGSGGANVNTEPNKASAGPAPAGPAAQEPGQGGQTYHGGQQSSNEAGGGQGSAPANPAPQPAANPQPALNGHGSDLSKGPIIMVEFKMGAEAASSFTGELLIGHKAKGSSNGMVAYLNDGREELIEVPLKFINLVSINHQ</sequence>
<protein>
    <recommendedName>
        <fullName evidence="4">ParB/Sulfiredoxin domain-containing protein</fullName>
    </recommendedName>
</protein>
<proteinExistence type="predicted"/>
<reference evidence="2 3" key="1">
    <citation type="submission" date="2019-12" db="EMBL/GenBank/DDBJ databases">
        <authorList>
            <person name="Woiski C."/>
        </authorList>
    </citation>
    <scope>NUCLEOTIDE SEQUENCE [LARGE SCALE GENOMIC DNA]</scope>
    <source>
        <strain evidence="2 3">BOE100</strain>
    </source>
</reference>
<dbReference type="EMBL" id="WOWR01000026">
    <property type="protein sequence ID" value="KAF0253395.1"/>
    <property type="molecule type" value="Genomic_DNA"/>
</dbReference>
<dbReference type="RefSeq" id="WP_156859331.1">
    <property type="nucleotide sequence ID" value="NZ_WOWR01000026.1"/>
</dbReference>
<dbReference type="Proteomes" id="UP000442695">
    <property type="component" value="Unassembled WGS sequence"/>
</dbReference>
<evidence type="ECO:0008006" key="4">
    <source>
        <dbReference type="Google" id="ProtNLM"/>
    </source>
</evidence>
<dbReference type="Gene3D" id="1.10.10.2830">
    <property type="match status" value="1"/>
</dbReference>
<comment type="caution">
    <text evidence="2">The sequence shown here is derived from an EMBL/GenBank/DDBJ whole genome shotgun (WGS) entry which is preliminary data.</text>
</comment>
<evidence type="ECO:0000313" key="3">
    <source>
        <dbReference type="Proteomes" id="UP000442695"/>
    </source>
</evidence>
<evidence type="ECO:0000256" key="1">
    <source>
        <dbReference type="SAM" id="MobiDB-lite"/>
    </source>
</evidence>
<accession>A0A7V8EEJ0</accession>
<name>A0A7V8EEJ0_PSEPU</name>
<feature type="compositionally biased region" description="Low complexity" evidence="1">
    <location>
        <begin position="350"/>
        <end position="362"/>
    </location>
</feature>
<organism evidence="2 3">
    <name type="scientific">Pseudomonas putida</name>
    <name type="common">Arthrobacter siderocapsulatus</name>
    <dbReference type="NCBI Taxonomy" id="303"/>
    <lineage>
        <taxon>Bacteria</taxon>
        <taxon>Pseudomonadati</taxon>
        <taxon>Pseudomonadota</taxon>
        <taxon>Gammaproteobacteria</taxon>
        <taxon>Pseudomonadales</taxon>
        <taxon>Pseudomonadaceae</taxon>
        <taxon>Pseudomonas</taxon>
    </lineage>
</organism>
<dbReference type="SUPFAM" id="SSF109709">
    <property type="entry name" value="KorB DNA-binding domain-like"/>
    <property type="match status" value="1"/>
</dbReference>
<feature type="region of interest" description="Disordered" evidence="1">
    <location>
        <begin position="287"/>
        <end position="409"/>
    </location>
</feature>
<feature type="compositionally biased region" description="Polar residues" evidence="1">
    <location>
        <begin position="329"/>
        <end position="346"/>
    </location>
</feature>
<feature type="compositionally biased region" description="Gly residues" evidence="1">
    <location>
        <begin position="316"/>
        <end position="327"/>
    </location>
</feature>
<gene>
    <name evidence="2" type="ORF">GN299_18345</name>
</gene>
<dbReference type="AlphaFoldDB" id="A0A7V8EEJ0"/>
<evidence type="ECO:0000313" key="2">
    <source>
        <dbReference type="EMBL" id="KAF0253395.1"/>
    </source>
</evidence>